<keyword evidence="2" id="KW-1185">Reference proteome</keyword>
<sequence>MNDAEINPRIRPPSAGGLNLCHDHSRLFPPLSSIQFFSPLIATSHVRWSSSDLGNKLRWPQRVDNSVVELSFAESESSSVLNARKKNEPTAANTLFANINGIDTSGIEHYHPLNLEPNVKPGISIDNDQSIQANISIQLSNQFESPATAKMMNGAALSRAETVCSTNGNNDMFEEYYAVEKPPMTNFEAIIPFGQFENTCKNELTMSVADPIPKKRKQIEGPRKPQKRFTANLLYNRLGQLYSNNGGPLATEIMNKVLVEKQHFTNHMNKTPLTTNVARKVEALDPVTFEKRYLFESCSEAARRMNINRTKMSRTCRSGGGELGANPSLVYRYAEFSTLLDPQDQEHRVVHGCNAELSPIVCSPEKTSIRR</sequence>
<dbReference type="AlphaFoldDB" id="A0ABD3PTJ7"/>
<evidence type="ECO:0000313" key="2">
    <source>
        <dbReference type="Proteomes" id="UP001516023"/>
    </source>
</evidence>
<proteinExistence type="predicted"/>
<accession>A0ABD3PTJ7</accession>
<reference evidence="1 2" key="1">
    <citation type="journal article" date="2020" name="G3 (Bethesda)">
        <title>Improved Reference Genome for Cyclotella cryptica CCMP332, a Model for Cell Wall Morphogenesis, Salinity Adaptation, and Lipid Production in Diatoms (Bacillariophyta).</title>
        <authorList>
            <person name="Roberts W.R."/>
            <person name="Downey K.M."/>
            <person name="Ruck E.C."/>
            <person name="Traller J.C."/>
            <person name="Alverson A.J."/>
        </authorList>
    </citation>
    <scope>NUCLEOTIDE SEQUENCE [LARGE SCALE GENOMIC DNA]</scope>
    <source>
        <strain evidence="1 2">CCMP332</strain>
    </source>
</reference>
<name>A0ABD3PTJ7_9STRA</name>
<evidence type="ECO:0000313" key="1">
    <source>
        <dbReference type="EMBL" id="KAL3791453.1"/>
    </source>
</evidence>
<organism evidence="1 2">
    <name type="scientific">Cyclotella cryptica</name>
    <dbReference type="NCBI Taxonomy" id="29204"/>
    <lineage>
        <taxon>Eukaryota</taxon>
        <taxon>Sar</taxon>
        <taxon>Stramenopiles</taxon>
        <taxon>Ochrophyta</taxon>
        <taxon>Bacillariophyta</taxon>
        <taxon>Coscinodiscophyceae</taxon>
        <taxon>Thalassiosirophycidae</taxon>
        <taxon>Stephanodiscales</taxon>
        <taxon>Stephanodiscaceae</taxon>
        <taxon>Cyclotella</taxon>
    </lineage>
</organism>
<protein>
    <submittedName>
        <fullName evidence="1">Uncharacterized protein</fullName>
    </submittedName>
</protein>
<dbReference type="Proteomes" id="UP001516023">
    <property type="component" value="Unassembled WGS sequence"/>
</dbReference>
<comment type="caution">
    <text evidence="1">The sequence shown here is derived from an EMBL/GenBank/DDBJ whole genome shotgun (WGS) entry which is preliminary data.</text>
</comment>
<gene>
    <name evidence="1" type="ORF">HJC23_011509</name>
</gene>
<dbReference type="EMBL" id="JABMIG020000114">
    <property type="protein sequence ID" value="KAL3791453.1"/>
    <property type="molecule type" value="Genomic_DNA"/>
</dbReference>